<dbReference type="InterPro" id="IPR009061">
    <property type="entry name" value="DNA-bd_dom_put_sf"/>
</dbReference>
<dbReference type="Pfam" id="PF12728">
    <property type="entry name" value="HTH_17"/>
    <property type="match status" value="1"/>
</dbReference>
<dbReference type="RefSeq" id="WP_053327217.1">
    <property type="nucleotide sequence ID" value="NZ_CP009928.1"/>
</dbReference>
<dbReference type="EMBL" id="CP009928">
    <property type="protein sequence ID" value="AKK71967.1"/>
    <property type="molecule type" value="Genomic_DNA"/>
</dbReference>
<evidence type="ECO:0000259" key="1">
    <source>
        <dbReference type="Pfam" id="PF12728"/>
    </source>
</evidence>
<proteinExistence type="predicted"/>
<keyword evidence="2" id="KW-0238">DNA-binding</keyword>
<dbReference type="InterPro" id="IPR041657">
    <property type="entry name" value="HTH_17"/>
</dbReference>
<feature type="domain" description="Helix-turn-helix" evidence="1">
    <location>
        <begin position="37"/>
        <end position="86"/>
    </location>
</feature>
<dbReference type="GO" id="GO:0003677">
    <property type="term" value="F:DNA binding"/>
    <property type="evidence" value="ECO:0007669"/>
    <property type="project" value="UniProtKB-KW"/>
</dbReference>
<dbReference type="PANTHER" id="PTHR34585">
    <property type="match status" value="1"/>
</dbReference>
<sequence>MKIITIEEEAWKQLNSRINTISNHLKKLEDTSYDDLWLNNHEVCQYLHISEKTLWRMRTKGEITYSKIYGQYFYTIGAIKEMLNANAVQSNNEFLQELMAKGKSYIEKGRRLNSRNSQNRTL</sequence>
<protein>
    <submittedName>
        <fullName evidence="2">DNA-binding protein</fullName>
    </submittedName>
</protein>
<dbReference type="STRING" id="1324352.OK18_04325"/>
<evidence type="ECO:0000313" key="3">
    <source>
        <dbReference type="Proteomes" id="UP000035213"/>
    </source>
</evidence>
<evidence type="ECO:0000313" key="2">
    <source>
        <dbReference type="EMBL" id="AKK71967.1"/>
    </source>
</evidence>
<gene>
    <name evidence="2" type="ORF">OK18_04325</name>
</gene>
<name>A0A0G3M4J0_CHRGL</name>
<dbReference type="PANTHER" id="PTHR34585:SF22">
    <property type="entry name" value="HELIX-TURN-HELIX DOMAIN-CONTAINING PROTEIN"/>
    <property type="match status" value="1"/>
</dbReference>
<reference evidence="2 3" key="1">
    <citation type="submission" date="2014-11" db="EMBL/GenBank/DDBJ databases">
        <authorList>
            <person name="Park G.-S."/>
            <person name="Hong S.-J."/>
            <person name="Jung B.K."/>
            <person name="Khan A.R."/>
            <person name="Kwak Y."/>
            <person name="Shin J.-H."/>
        </authorList>
    </citation>
    <scope>NUCLEOTIDE SEQUENCE [LARGE SCALE GENOMIC DNA]</scope>
    <source>
        <strain evidence="2 3">DSM 27622</strain>
    </source>
</reference>
<dbReference type="PATRIC" id="fig|1324352.5.peg.929"/>
<dbReference type="OrthoDB" id="1524679at2"/>
<dbReference type="Proteomes" id="UP000035213">
    <property type="component" value="Chromosome"/>
</dbReference>
<dbReference type="SUPFAM" id="SSF46955">
    <property type="entry name" value="Putative DNA-binding domain"/>
    <property type="match status" value="1"/>
</dbReference>
<dbReference type="AlphaFoldDB" id="A0A0G3M4J0"/>
<accession>A0A0G3M4J0</accession>
<organism evidence="2 3">
    <name type="scientific">Chryseobacterium gallinarum</name>
    <dbReference type="NCBI Taxonomy" id="1324352"/>
    <lineage>
        <taxon>Bacteria</taxon>
        <taxon>Pseudomonadati</taxon>
        <taxon>Bacteroidota</taxon>
        <taxon>Flavobacteriia</taxon>
        <taxon>Flavobacteriales</taxon>
        <taxon>Weeksellaceae</taxon>
        <taxon>Chryseobacterium group</taxon>
        <taxon>Chryseobacterium</taxon>
    </lineage>
</organism>
<dbReference type="KEGG" id="cgn:OK18_04325"/>